<feature type="domain" description="tRNA (adenine(58)-N(1))-methyltransferase catalytic subunit TRM61 C-terminal" evidence="7">
    <location>
        <begin position="7"/>
        <end position="170"/>
    </location>
</feature>
<evidence type="ECO:0000313" key="8">
    <source>
        <dbReference type="EMBL" id="TMI89037.1"/>
    </source>
</evidence>
<dbReference type="InterPro" id="IPR029063">
    <property type="entry name" value="SAM-dependent_MTases_sf"/>
</dbReference>
<keyword evidence="1 8" id="KW-0489">Methyltransferase</keyword>
<evidence type="ECO:0000256" key="3">
    <source>
        <dbReference type="ARBA" id="ARBA00022691"/>
    </source>
</evidence>
<evidence type="ECO:0000259" key="7">
    <source>
        <dbReference type="Pfam" id="PF08704"/>
    </source>
</evidence>
<dbReference type="Pfam" id="PF08704">
    <property type="entry name" value="GCD14"/>
    <property type="match status" value="1"/>
</dbReference>
<feature type="binding site" evidence="5">
    <location>
        <position position="93"/>
    </location>
    <ligand>
        <name>S-adenosyl-L-methionine</name>
        <dbReference type="ChEBI" id="CHEBI:59789"/>
    </ligand>
</feature>
<dbReference type="Proteomes" id="UP000318509">
    <property type="component" value="Unassembled WGS sequence"/>
</dbReference>
<gene>
    <name evidence="8" type="ORF">E6H00_10700</name>
</gene>
<evidence type="ECO:0000256" key="6">
    <source>
        <dbReference type="SAM" id="MobiDB-lite"/>
    </source>
</evidence>
<dbReference type="PANTHER" id="PTHR12133:SF1">
    <property type="entry name" value="TRNA (ADENINE(58)-N(1))-METHYLTRANSFERASE, MITOCHONDRIAL"/>
    <property type="match status" value="1"/>
</dbReference>
<feature type="compositionally biased region" description="Basic and acidic residues" evidence="6">
    <location>
        <begin position="206"/>
        <end position="215"/>
    </location>
</feature>
<keyword evidence="4" id="KW-0819">tRNA processing</keyword>
<dbReference type="SUPFAM" id="SSF53335">
    <property type="entry name" value="S-adenosyl-L-methionine-dependent methyltransferases"/>
    <property type="match status" value="1"/>
</dbReference>
<dbReference type="InterPro" id="IPR014816">
    <property type="entry name" value="tRNA_MeTrfase_Gcd14"/>
</dbReference>
<reference evidence="8 9" key="1">
    <citation type="journal article" date="2019" name="Nat. Microbiol.">
        <title>Mediterranean grassland soil C-N compound turnover is dependent on rainfall and depth, and is mediated by genomically divergent microorganisms.</title>
        <authorList>
            <person name="Diamond S."/>
            <person name="Andeer P.F."/>
            <person name="Li Z."/>
            <person name="Crits-Christoph A."/>
            <person name="Burstein D."/>
            <person name="Anantharaman K."/>
            <person name="Lane K.R."/>
            <person name="Thomas B.C."/>
            <person name="Pan C."/>
            <person name="Northen T.R."/>
            <person name="Banfield J.F."/>
        </authorList>
    </citation>
    <scope>NUCLEOTIDE SEQUENCE [LARGE SCALE GENOMIC DNA]</scope>
    <source>
        <strain evidence="8">NP_3</strain>
    </source>
</reference>
<evidence type="ECO:0000256" key="2">
    <source>
        <dbReference type="ARBA" id="ARBA00022679"/>
    </source>
</evidence>
<keyword evidence="3 5" id="KW-0949">S-adenosyl-L-methionine</keyword>
<comment type="caution">
    <text evidence="8">The sequence shown here is derived from an EMBL/GenBank/DDBJ whole genome shotgun (WGS) entry which is preliminary data.</text>
</comment>
<accession>A0A537JZR4</accession>
<feature type="non-terminal residue" evidence="8">
    <location>
        <position position="1"/>
    </location>
</feature>
<dbReference type="GO" id="GO:0031515">
    <property type="term" value="C:tRNA (m1A) methyltransferase complex"/>
    <property type="evidence" value="ECO:0007669"/>
    <property type="project" value="InterPro"/>
</dbReference>
<dbReference type="InterPro" id="IPR049470">
    <property type="entry name" value="TRM61_C"/>
</dbReference>
<dbReference type="GO" id="GO:0030488">
    <property type="term" value="P:tRNA methylation"/>
    <property type="evidence" value="ECO:0007669"/>
    <property type="project" value="InterPro"/>
</dbReference>
<evidence type="ECO:0000256" key="5">
    <source>
        <dbReference type="PIRSR" id="PIRSR017269-1"/>
    </source>
</evidence>
<proteinExistence type="predicted"/>
<dbReference type="PANTHER" id="PTHR12133">
    <property type="entry name" value="TRNA (ADENINE(58)-N(1))-METHYLTRANSFERASE"/>
    <property type="match status" value="1"/>
</dbReference>
<sequence>TLGEFILEMPRGAQVIYPKDLGAILIEADVFPGSRVVEAGTGSGALTMALLRAAGPAGRVTSYELRDEFARIAEQNIRRYLGATDALVLRRADIYAGVLPDDRPVDRLILDVPEPWRVVGHAAAALVPGGIFLCYVPTVPQVTQAVEALRTSGAFAMIETIEVLVRPWNIDGLSVRPAHRMVAHTGFLTTARRVQRQAASGSGPQDGERTDAVKPDDEEETVDEVSGFGEGEPA</sequence>
<feature type="binding site" evidence="5">
    <location>
        <position position="64"/>
    </location>
    <ligand>
        <name>S-adenosyl-L-methionine</name>
        <dbReference type="ChEBI" id="CHEBI:59789"/>
    </ligand>
</feature>
<dbReference type="PROSITE" id="PS51620">
    <property type="entry name" value="SAM_TRM61"/>
    <property type="match status" value="1"/>
</dbReference>
<evidence type="ECO:0000313" key="9">
    <source>
        <dbReference type="Proteomes" id="UP000318509"/>
    </source>
</evidence>
<feature type="binding site" evidence="5">
    <location>
        <begin position="43"/>
        <end position="46"/>
    </location>
    <ligand>
        <name>S-adenosyl-L-methionine</name>
        <dbReference type="ChEBI" id="CHEBI:59789"/>
    </ligand>
</feature>
<name>A0A537JZR4_9BACT</name>
<keyword evidence="2 8" id="KW-0808">Transferase</keyword>
<protein>
    <submittedName>
        <fullName evidence="8">tRNA (Adenine-N1)-methyltransferase</fullName>
    </submittedName>
</protein>
<feature type="binding site" evidence="5">
    <location>
        <position position="111"/>
    </location>
    <ligand>
        <name>S-adenosyl-L-methionine</name>
        <dbReference type="ChEBI" id="CHEBI:59789"/>
    </ligand>
</feature>
<evidence type="ECO:0000256" key="4">
    <source>
        <dbReference type="ARBA" id="ARBA00022694"/>
    </source>
</evidence>
<dbReference type="GO" id="GO:0160107">
    <property type="term" value="F:tRNA (adenine(58)-N1)-methyltransferase activity"/>
    <property type="evidence" value="ECO:0007669"/>
    <property type="project" value="InterPro"/>
</dbReference>
<dbReference type="CDD" id="cd02440">
    <property type="entry name" value="AdoMet_MTases"/>
    <property type="match status" value="1"/>
</dbReference>
<dbReference type="PIRSF" id="PIRSF017269">
    <property type="entry name" value="GCD14"/>
    <property type="match status" value="1"/>
</dbReference>
<dbReference type="AlphaFoldDB" id="A0A537JZR4"/>
<organism evidence="8 9">
    <name type="scientific">Candidatus Segetimicrobium genomatis</name>
    <dbReference type="NCBI Taxonomy" id="2569760"/>
    <lineage>
        <taxon>Bacteria</taxon>
        <taxon>Bacillati</taxon>
        <taxon>Candidatus Sysuimicrobiota</taxon>
        <taxon>Candidatus Sysuimicrobiia</taxon>
        <taxon>Candidatus Sysuimicrobiales</taxon>
        <taxon>Candidatus Segetimicrobiaceae</taxon>
        <taxon>Candidatus Segetimicrobium</taxon>
    </lineage>
</organism>
<evidence type="ECO:0000256" key="1">
    <source>
        <dbReference type="ARBA" id="ARBA00022603"/>
    </source>
</evidence>
<dbReference type="Gene3D" id="3.40.50.150">
    <property type="entry name" value="Vaccinia Virus protein VP39"/>
    <property type="match status" value="1"/>
</dbReference>
<feature type="region of interest" description="Disordered" evidence="6">
    <location>
        <begin position="195"/>
        <end position="234"/>
    </location>
</feature>
<dbReference type="EMBL" id="VBAK01000130">
    <property type="protein sequence ID" value="TMI89037.1"/>
    <property type="molecule type" value="Genomic_DNA"/>
</dbReference>